<dbReference type="InterPro" id="IPR003959">
    <property type="entry name" value="ATPase_AAA_core"/>
</dbReference>
<dbReference type="InterPro" id="IPR050168">
    <property type="entry name" value="AAA_ATPase_domain"/>
</dbReference>
<evidence type="ECO:0000259" key="3">
    <source>
        <dbReference type="SMART" id="SM00382"/>
    </source>
</evidence>
<protein>
    <recommendedName>
        <fullName evidence="3">AAA+ ATPase domain-containing protein</fullName>
    </recommendedName>
</protein>
<comment type="caution">
    <text evidence="4">The sequence shown here is derived from an EMBL/GenBank/DDBJ whole genome shotgun (WGS) entry which is preliminary data.</text>
</comment>
<dbReference type="CDD" id="cd19481">
    <property type="entry name" value="RecA-like_protease"/>
    <property type="match status" value="1"/>
</dbReference>
<keyword evidence="2" id="KW-0067">ATP-binding</keyword>
<organism evidence="4 5">
    <name type="scientific">Tilletia caries</name>
    <name type="common">wheat bunt fungus</name>
    <dbReference type="NCBI Taxonomy" id="13290"/>
    <lineage>
        <taxon>Eukaryota</taxon>
        <taxon>Fungi</taxon>
        <taxon>Dikarya</taxon>
        <taxon>Basidiomycota</taxon>
        <taxon>Ustilaginomycotina</taxon>
        <taxon>Exobasidiomycetes</taxon>
        <taxon>Tilletiales</taxon>
        <taxon>Tilletiaceae</taxon>
        <taxon>Tilletia</taxon>
    </lineage>
</organism>
<dbReference type="Gene3D" id="3.40.50.300">
    <property type="entry name" value="P-loop containing nucleotide triphosphate hydrolases"/>
    <property type="match status" value="1"/>
</dbReference>
<dbReference type="EMBL" id="CAJHJG010001081">
    <property type="protein sequence ID" value="CAD6908752.1"/>
    <property type="molecule type" value="Genomic_DNA"/>
</dbReference>
<dbReference type="Pfam" id="PF00004">
    <property type="entry name" value="AAA"/>
    <property type="match status" value="1"/>
</dbReference>
<evidence type="ECO:0000313" key="5">
    <source>
        <dbReference type="Proteomes" id="UP000836402"/>
    </source>
</evidence>
<dbReference type="InterPro" id="IPR027417">
    <property type="entry name" value="P-loop_NTPase"/>
</dbReference>
<dbReference type="PANTHER" id="PTHR23077:SF27">
    <property type="entry name" value="ATPASE FAMILY GENE 2 PROTEIN HOMOLOG A"/>
    <property type="match status" value="1"/>
</dbReference>
<dbReference type="Proteomes" id="UP000836402">
    <property type="component" value="Unassembled WGS sequence"/>
</dbReference>
<keyword evidence="5" id="KW-1185">Reference proteome</keyword>
<evidence type="ECO:0000256" key="1">
    <source>
        <dbReference type="ARBA" id="ARBA00022741"/>
    </source>
</evidence>
<reference evidence="4" key="1">
    <citation type="submission" date="2020-10" db="EMBL/GenBank/DDBJ databases">
        <authorList>
            <person name="Sedaghatjoo S."/>
        </authorList>
    </citation>
    <scope>NUCLEOTIDE SEQUENCE</scope>
    <source>
        <strain evidence="4">AZH3</strain>
    </source>
</reference>
<dbReference type="PANTHER" id="PTHR23077">
    <property type="entry name" value="AAA-FAMILY ATPASE"/>
    <property type="match status" value="1"/>
</dbReference>
<proteinExistence type="predicted"/>
<name>A0ABN7IQ02_9BASI</name>
<dbReference type="SMART" id="SM00382">
    <property type="entry name" value="AAA"/>
    <property type="match status" value="1"/>
</dbReference>
<keyword evidence="1" id="KW-0547">Nucleotide-binding</keyword>
<sequence>MLAPSGALLHGPPGTGKTMFAHHACWQANIKSVSLKASEIYSKWTGISEKIIFSTFAQAKLAVPSTIVMDEIDCIFPSRSSSAGEKNPSFLTQLLIEMDNVRGHRVALVATTDLLDPALLRRLPVKIEVPLPSPSAR</sequence>
<evidence type="ECO:0000313" key="4">
    <source>
        <dbReference type="EMBL" id="CAD6908752.1"/>
    </source>
</evidence>
<dbReference type="SUPFAM" id="SSF52540">
    <property type="entry name" value="P-loop containing nucleoside triphosphate hydrolases"/>
    <property type="match status" value="1"/>
</dbReference>
<accession>A0ABN7IQ02</accession>
<feature type="domain" description="AAA+ ATPase" evidence="3">
    <location>
        <begin position="3"/>
        <end position="133"/>
    </location>
</feature>
<gene>
    <name evidence="4" type="ORF">JKIAZH3_G9071</name>
</gene>
<evidence type="ECO:0000256" key="2">
    <source>
        <dbReference type="ARBA" id="ARBA00022840"/>
    </source>
</evidence>
<dbReference type="InterPro" id="IPR003593">
    <property type="entry name" value="AAA+_ATPase"/>
</dbReference>